<dbReference type="PANTHER" id="PTHR12697">
    <property type="entry name" value="PBS LYASE HEAT-LIKE PROTEIN"/>
    <property type="match status" value="1"/>
</dbReference>
<evidence type="ECO:0000259" key="1">
    <source>
        <dbReference type="PROSITE" id="PS50837"/>
    </source>
</evidence>
<protein>
    <submittedName>
        <fullName evidence="2">HEAT repeat protein</fullName>
    </submittedName>
</protein>
<dbReference type="InterPro" id="IPR016024">
    <property type="entry name" value="ARM-type_fold"/>
</dbReference>
<feature type="domain" description="NACHT" evidence="1">
    <location>
        <begin position="72"/>
        <end position="205"/>
    </location>
</feature>
<dbReference type="InterPro" id="IPR007111">
    <property type="entry name" value="NACHT_NTPase"/>
</dbReference>
<dbReference type="SMART" id="SM00382">
    <property type="entry name" value="AAA"/>
    <property type="match status" value="1"/>
</dbReference>
<dbReference type="SUPFAM" id="SSF52540">
    <property type="entry name" value="P-loop containing nucleoside triphosphate hydrolases"/>
    <property type="match status" value="1"/>
</dbReference>
<dbReference type="GO" id="GO:0016491">
    <property type="term" value="F:oxidoreductase activity"/>
    <property type="evidence" value="ECO:0007669"/>
    <property type="project" value="TreeGrafter"/>
</dbReference>
<proteinExistence type="predicted"/>
<reference evidence="2 3" key="1">
    <citation type="submission" date="2019-06" db="EMBL/GenBank/DDBJ databases">
        <title>Sequencing the genomes of 1000 actinobacteria strains.</title>
        <authorList>
            <person name="Klenk H.-P."/>
        </authorList>
    </citation>
    <scope>NUCLEOTIDE SEQUENCE [LARGE SCALE GENOMIC DNA]</scope>
    <source>
        <strain evidence="2 3">DSM 45511</strain>
    </source>
</reference>
<name>A0A543FRL1_9PSEU</name>
<evidence type="ECO:0000313" key="3">
    <source>
        <dbReference type="Proteomes" id="UP000319818"/>
    </source>
</evidence>
<dbReference type="Gene3D" id="3.40.50.300">
    <property type="entry name" value="P-loop containing nucleotide triphosphate hydrolases"/>
    <property type="match status" value="1"/>
</dbReference>
<gene>
    <name evidence="2" type="ORF">FB388_3646</name>
</gene>
<keyword evidence="3" id="KW-1185">Reference proteome</keyword>
<organism evidence="2 3">
    <name type="scientific">Pseudonocardia cypriaca</name>
    <dbReference type="NCBI Taxonomy" id="882449"/>
    <lineage>
        <taxon>Bacteria</taxon>
        <taxon>Bacillati</taxon>
        <taxon>Actinomycetota</taxon>
        <taxon>Actinomycetes</taxon>
        <taxon>Pseudonocardiales</taxon>
        <taxon>Pseudonocardiaceae</taxon>
        <taxon>Pseudonocardia</taxon>
    </lineage>
</organism>
<dbReference type="PANTHER" id="PTHR12697:SF5">
    <property type="entry name" value="DEOXYHYPUSINE HYDROXYLASE"/>
    <property type="match status" value="1"/>
</dbReference>
<dbReference type="Pfam" id="PF13646">
    <property type="entry name" value="HEAT_2"/>
    <property type="match status" value="3"/>
</dbReference>
<dbReference type="PROSITE" id="PS50837">
    <property type="entry name" value="NACHT"/>
    <property type="match status" value="1"/>
</dbReference>
<dbReference type="Proteomes" id="UP000319818">
    <property type="component" value="Unassembled WGS sequence"/>
</dbReference>
<evidence type="ECO:0000313" key="2">
    <source>
        <dbReference type="EMBL" id="TQM36468.1"/>
    </source>
</evidence>
<dbReference type="InterPro" id="IPR027417">
    <property type="entry name" value="P-loop_NTPase"/>
</dbReference>
<dbReference type="OrthoDB" id="135105at2"/>
<dbReference type="Gene3D" id="1.25.10.10">
    <property type="entry name" value="Leucine-rich Repeat Variant"/>
    <property type="match status" value="5"/>
</dbReference>
<dbReference type="EMBL" id="VFPH01000002">
    <property type="protein sequence ID" value="TQM36468.1"/>
    <property type="molecule type" value="Genomic_DNA"/>
</dbReference>
<dbReference type="InterPro" id="IPR011989">
    <property type="entry name" value="ARM-like"/>
</dbReference>
<dbReference type="SUPFAM" id="SSF48371">
    <property type="entry name" value="ARM repeat"/>
    <property type="match status" value="4"/>
</dbReference>
<dbReference type="SMART" id="SM00567">
    <property type="entry name" value="EZ_HEAT"/>
    <property type="match status" value="5"/>
</dbReference>
<sequence>MFVPQRVRADPPPVELPRDLRRRLVEAGELTGDELPAEFDQHDRDLLAKAREAHTAETPRPVAELLGDPRHRHVVLLGDPGAGKSSLLRYVALSLAGEAVPGELVALAGHLPVVVELRSYASLGWRTGRWSDGTLLDFLDYLYTQQGLGLPRDALQAYLTGDGRAVVMFDGLDEMFDPAQREDTTQRIVAFARQFPLARIVVTSRVIGYRRQLLDSAGFSLHTLQDLDDGEIAAFVERWYAIAARGDADGARDRTSRLLAALERSPSARDLAGNPMLLTILAVIGRRRELPKERHRVYQHAVEVLTQHWDLNRAVRDTRLDMDYIDEEDKRELLRRIARRMQGGRDGVAGNHIHRDELLTEFQDYLQERYPQPPAQAKVVAKAMLEQFRDRNFILSRFGPGLYGFVHRAFLEYCCADEIVYRFKETRELTAAELVTDVFAQNATDPAWQEVLLLVAGMIHDRFLAMIIDRLLALDETPQARFADDGGGRHWLLALRCLAEARNPARLPEQGQRIVARLIELVSAIRLDGSTVESIDGDPTVVEQAMPALREVGAQLATRAYLDWFGRSPRAYLPGVLYKGAFVRGGTIRAFANLSTEIAAIQFPGDAALRSILERRIVLEYWPADVAAFDSLYRSWTGGAGHESLRRLVVAAERDEIRNAAITALARDPEGVGIRHLITERATVDRDDSVRLTAVECAAGWPDDGTRTLLTDRLALDPASEVRAAALMALAAQWPADVTRGIVEASAASDRQSEVRQAALTALAGTWPDDVSRSLTLVRAGNDPSADVRSHAVELLAQKWPGDTARRMIIERSTADTDDAVRVAALKSLAQTWPDDRTRMLVESGASADLSSDVRTAALESLAEGWPDEQARAVLNDRATTDLSEDVRETALEHALRLWPDEASRVLAVAATTDPNEDIRRIALDALAASWSDEGTRRLLISAVRSDPDNAVRTAAVGTLARVWPDEDTLTLLLDRGAVDAEWTVRQSVVDALGERWRDDRVRAALIERALTDPDNRVRHSALHAAVKGWPDERARSLLTDHAHADENEDNRIGALTTLLFGWPDAATRALLLRSARDDNEDVRAYALCALAERWPDDEVRALVLELAASDPHEDVRFEACADLSSAWPDPTSCELIGRAAVSDPDADVRELCIHALAAGWPDGDTRRLLVRRTSEDDTGNVREAAAKVLVRRWPDAETRTVLTGMLARDAAADVRRAALEAVIRCWPDADSCRLAREVARNDPDADVRERAVEAVFLLSGLGDDGRRLMLELAEVDLDAKVRNLAMAILAWAWPGTDTRELISDRLRDRPDEDIRSGLLDHLAAMWHDDECRELIEIIVGSRNQRSRKEAVEVLAGNWPDATTTELLAERAVSDIDADVRRAALSALVRLRSDRVTRAVVVDRAVFDADEDLREEALQSLLRYWPDDATREILAAQVVFDDDADVRGVAVRALVRGWPNHPETRRALVDSLAVGCTDEQYERDIADAVAQIWPDHETRALLTDLATSSDASATLRAAAARAMAWRWPDTASRDIITSLATADPDERARVGGVQAMARHWPDARTRALLEDSLADPSPDVRTAGTKALSLLWPGDGTAAVLAGAAETEGDDVTGRG</sequence>
<dbReference type="InterPro" id="IPR003593">
    <property type="entry name" value="AAA+_ATPase"/>
</dbReference>
<dbReference type="RefSeq" id="WP_142103344.1">
    <property type="nucleotide sequence ID" value="NZ_VFPH01000002.1"/>
</dbReference>
<comment type="caution">
    <text evidence="2">The sequence shown here is derived from an EMBL/GenBank/DDBJ whole genome shotgun (WGS) entry which is preliminary data.</text>
</comment>
<accession>A0A543FRL1</accession>
<dbReference type="InterPro" id="IPR004155">
    <property type="entry name" value="PBS_lyase_HEAT"/>
</dbReference>